<dbReference type="InterPro" id="IPR036890">
    <property type="entry name" value="HATPase_C_sf"/>
</dbReference>
<comment type="subcellular location">
    <subcellularLocation>
        <location evidence="2">Membrane</location>
    </subcellularLocation>
</comment>
<evidence type="ECO:0000256" key="5">
    <source>
        <dbReference type="ARBA" id="ARBA00022679"/>
    </source>
</evidence>
<dbReference type="InterPro" id="IPR005467">
    <property type="entry name" value="His_kinase_dom"/>
</dbReference>
<dbReference type="CDD" id="cd06225">
    <property type="entry name" value="HAMP"/>
    <property type="match status" value="1"/>
</dbReference>
<evidence type="ECO:0000256" key="7">
    <source>
        <dbReference type="ARBA" id="ARBA00023012"/>
    </source>
</evidence>
<feature type="domain" description="HAMP" evidence="10">
    <location>
        <begin position="302"/>
        <end position="354"/>
    </location>
</feature>
<evidence type="ECO:0000256" key="8">
    <source>
        <dbReference type="SAM" id="Phobius"/>
    </source>
</evidence>
<dbReference type="PROSITE" id="PS50109">
    <property type="entry name" value="HIS_KIN"/>
    <property type="match status" value="1"/>
</dbReference>
<name>E0S3A8_BUTPB</name>
<dbReference type="InterPro" id="IPR010559">
    <property type="entry name" value="Sig_transdc_His_kin_internal"/>
</dbReference>
<dbReference type="Gene3D" id="3.30.565.10">
    <property type="entry name" value="Histidine kinase-like ATPase, C-terminal domain"/>
    <property type="match status" value="1"/>
</dbReference>
<evidence type="ECO:0000256" key="4">
    <source>
        <dbReference type="ARBA" id="ARBA00022553"/>
    </source>
</evidence>
<dbReference type="PROSITE" id="PS50885">
    <property type="entry name" value="HAMP"/>
    <property type="match status" value="1"/>
</dbReference>
<gene>
    <name evidence="11" type="ordered locus">bpr_III204</name>
</gene>
<dbReference type="InterPro" id="IPR003594">
    <property type="entry name" value="HATPase_dom"/>
</dbReference>
<dbReference type="EC" id="2.7.13.3" evidence="3"/>
<keyword evidence="8" id="KW-1133">Transmembrane helix</keyword>
<dbReference type="PANTHER" id="PTHR34220:SF7">
    <property type="entry name" value="SENSOR HISTIDINE KINASE YPDA"/>
    <property type="match status" value="1"/>
</dbReference>
<dbReference type="Proteomes" id="UP000001299">
    <property type="component" value="Chromosome 2"/>
</dbReference>
<evidence type="ECO:0000256" key="3">
    <source>
        <dbReference type="ARBA" id="ARBA00012438"/>
    </source>
</evidence>
<organism evidence="11 12">
    <name type="scientific">Butyrivibrio proteoclasticus (strain ATCC 51982 / DSM 14932 / B316)</name>
    <name type="common">Clostridium proteoclasticum</name>
    <dbReference type="NCBI Taxonomy" id="515622"/>
    <lineage>
        <taxon>Bacteria</taxon>
        <taxon>Bacillati</taxon>
        <taxon>Bacillota</taxon>
        <taxon>Clostridia</taxon>
        <taxon>Lachnospirales</taxon>
        <taxon>Lachnospiraceae</taxon>
        <taxon>Butyrivibrio</taxon>
    </lineage>
</organism>
<dbReference type="STRING" id="515622.bpr_III204"/>
<protein>
    <recommendedName>
        <fullName evidence="3">histidine kinase</fullName>
        <ecNumber evidence="3">2.7.13.3</ecNumber>
    </recommendedName>
</protein>
<sequence length="565" mass="64178">MKTGVAWYQSLKFRNKIQIICFIVSLIPVILLGAFCTIQSRRLLVSQEETNINNILDQAVSSLDHYLSLQEGIITTLAWDEAIQAAVDKSYSSNYEMFLANSEIFDSKFLMIQAMHPEIEGITLYTQTNLYPHGTTLKQLTDLSGYSWYEKALSAQKPFYIFDRDSGKFLLVYLLPCDLYKNVMTIALSYDYAFSDYQKLFEEDYAIGIYDNAGQLIFDHSSFPDAPAGDFFKQDLRATLDNDAGSGYFREVSSSATHGWNIVIFRPQEFITSTANSFILVIMGMIALCIISMLYLGVVLSKHLVEPLEKLANNMDQIQADNFTVTVRSRNNDEIAKLIGAFDNMAKRLESTIHELYTNKLAKQEYRLQMLQSQINPHFLYNCLSMINSKAILSGQSEISSIALQLSTFYRTTLNKGHSTTRLADEWRNTLSYLEIQRMLHSDSFEFSYDVDESLFECRSINLIIQPLVENAIVHGIRYNDKENYIGKIHICIKRDNDNILISVEDNGCGMDKNTLDNILTAETKGYGISNVDQRIKLYFGPEYGISYESEPGRGTTATIKLPGA</sequence>
<evidence type="ECO:0000259" key="10">
    <source>
        <dbReference type="PROSITE" id="PS50885"/>
    </source>
</evidence>
<dbReference type="AlphaFoldDB" id="E0S3A8"/>
<dbReference type="SUPFAM" id="SSF55874">
    <property type="entry name" value="ATPase domain of HSP90 chaperone/DNA topoisomerase II/histidine kinase"/>
    <property type="match status" value="1"/>
</dbReference>
<comment type="catalytic activity">
    <reaction evidence="1">
        <text>ATP + protein L-histidine = ADP + protein N-phospho-L-histidine.</text>
        <dbReference type="EC" id="2.7.13.3"/>
    </reaction>
</comment>
<dbReference type="InterPro" id="IPR050640">
    <property type="entry name" value="Bact_2-comp_sensor_kinase"/>
</dbReference>
<accession>E0S3A8</accession>
<dbReference type="PANTHER" id="PTHR34220">
    <property type="entry name" value="SENSOR HISTIDINE KINASE YPDA"/>
    <property type="match status" value="1"/>
</dbReference>
<evidence type="ECO:0000256" key="6">
    <source>
        <dbReference type="ARBA" id="ARBA00022777"/>
    </source>
</evidence>
<dbReference type="EMBL" id="CP001811">
    <property type="protein sequence ID" value="ADL35890.1"/>
    <property type="molecule type" value="Genomic_DNA"/>
</dbReference>
<keyword evidence="5 11" id="KW-0808">Transferase</keyword>
<keyword evidence="12" id="KW-1185">Reference proteome</keyword>
<evidence type="ECO:0000259" key="9">
    <source>
        <dbReference type="PROSITE" id="PS50109"/>
    </source>
</evidence>
<keyword evidence="7" id="KW-0902">Two-component regulatory system</keyword>
<feature type="domain" description="Histidine kinase" evidence="9">
    <location>
        <begin position="465"/>
        <end position="565"/>
    </location>
</feature>
<dbReference type="InterPro" id="IPR003660">
    <property type="entry name" value="HAMP_dom"/>
</dbReference>
<keyword evidence="8" id="KW-0812">Transmembrane</keyword>
<dbReference type="SMART" id="SM00304">
    <property type="entry name" value="HAMP"/>
    <property type="match status" value="1"/>
</dbReference>
<keyword evidence="8" id="KW-0472">Membrane</keyword>
<dbReference type="SUPFAM" id="SSF158472">
    <property type="entry name" value="HAMP domain-like"/>
    <property type="match status" value="1"/>
</dbReference>
<dbReference type="SMART" id="SM00387">
    <property type="entry name" value="HATPase_c"/>
    <property type="match status" value="1"/>
</dbReference>
<evidence type="ECO:0000256" key="1">
    <source>
        <dbReference type="ARBA" id="ARBA00000085"/>
    </source>
</evidence>
<evidence type="ECO:0000256" key="2">
    <source>
        <dbReference type="ARBA" id="ARBA00004370"/>
    </source>
</evidence>
<dbReference type="Gene3D" id="6.10.340.10">
    <property type="match status" value="1"/>
</dbReference>
<dbReference type="KEGG" id="bpb:bpr_III204"/>
<keyword evidence="4" id="KW-0597">Phosphoprotein</keyword>
<keyword evidence="6 11" id="KW-0418">Kinase</keyword>
<dbReference type="eggNOG" id="COG2972">
    <property type="taxonomic scope" value="Bacteria"/>
</dbReference>
<dbReference type="Pfam" id="PF00672">
    <property type="entry name" value="HAMP"/>
    <property type="match status" value="1"/>
</dbReference>
<dbReference type="Pfam" id="PF06580">
    <property type="entry name" value="His_kinase"/>
    <property type="match status" value="1"/>
</dbReference>
<feature type="transmembrane region" description="Helical" evidence="8">
    <location>
        <begin position="17"/>
        <end position="38"/>
    </location>
</feature>
<dbReference type="GO" id="GO:0000155">
    <property type="term" value="F:phosphorelay sensor kinase activity"/>
    <property type="evidence" value="ECO:0007669"/>
    <property type="project" value="InterPro"/>
</dbReference>
<dbReference type="InterPro" id="IPR004358">
    <property type="entry name" value="Sig_transdc_His_kin-like_C"/>
</dbReference>
<feature type="transmembrane region" description="Helical" evidence="8">
    <location>
        <begin position="278"/>
        <end position="300"/>
    </location>
</feature>
<dbReference type="HOGENOM" id="CLU_020473_6_0_9"/>
<dbReference type="Pfam" id="PF02518">
    <property type="entry name" value="HATPase_c"/>
    <property type="match status" value="1"/>
</dbReference>
<dbReference type="GO" id="GO:0016020">
    <property type="term" value="C:membrane"/>
    <property type="evidence" value="ECO:0007669"/>
    <property type="project" value="UniProtKB-SubCell"/>
</dbReference>
<reference evidence="11 12" key="1">
    <citation type="journal article" date="2010" name="PLoS ONE">
        <title>The glycobiome of the rumen bacterium Butyrivibrio proteoclasticus B316(T) highlights adaptation to a polysaccharide-rich environment.</title>
        <authorList>
            <person name="Kelly W.J."/>
            <person name="Leahy S.C."/>
            <person name="Altermann E."/>
            <person name="Yeoman C.J."/>
            <person name="Dunne J.C."/>
            <person name="Kong Z."/>
            <person name="Pacheco D.M."/>
            <person name="Li D."/>
            <person name="Noel S.J."/>
            <person name="Moon C.D."/>
            <person name="Cookson A.L."/>
            <person name="Attwood G.T."/>
        </authorList>
    </citation>
    <scope>NUCLEOTIDE SEQUENCE [LARGE SCALE GENOMIC DNA]</scope>
    <source>
        <strain evidence="12">ATCC 51982 / DSM 14932 / B316</strain>
    </source>
</reference>
<evidence type="ECO:0000313" key="12">
    <source>
        <dbReference type="Proteomes" id="UP000001299"/>
    </source>
</evidence>
<evidence type="ECO:0000313" key="11">
    <source>
        <dbReference type="EMBL" id="ADL35890.1"/>
    </source>
</evidence>
<dbReference type="RefSeq" id="WP_013282540.1">
    <property type="nucleotide sequence ID" value="NC_014388.1"/>
</dbReference>
<dbReference type="PRINTS" id="PR00344">
    <property type="entry name" value="BCTRLSENSOR"/>
</dbReference>
<proteinExistence type="predicted"/>